<dbReference type="Proteomes" id="UP000195570">
    <property type="component" value="Unassembled WGS sequence"/>
</dbReference>
<evidence type="ECO:0000313" key="1">
    <source>
        <dbReference type="EMBL" id="SCU70808.1"/>
    </source>
</evidence>
<evidence type="ECO:0000313" key="2">
    <source>
        <dbReference type="Proteomes" id="UP000195570"/>
    </source>
</evidence>
<proteinExistence type="predicted"/>
<sequence>MSEELRWQHIPEVLRNVALMSRNHNYSGKDKNGCEDANHVEQGALATVSQLLERTRELRELFVQVVEVTTTPVDEDSAVTASFATQQKVIALGRHVALLQSEIRAKNLQCARVALRAYLASEVDSRRRTLARMQAALSIAKQSI</sequence>
<accession>A0A1G4IFC7</accession>
<organism evidence="1 2">
    <name type="scientific">Trypanosoma equiperdum</name>
    <dbReference type="NCBI Taxonomy" id="5694"/>
    <lineage>
        <taxon>Eukaryota</taxon>
        <taxon>Discoba</taxon>
        <taxon>Euglenozoa</taxon>
        <taxon>Kinetoplastea</taxon>
        <taxon>Metakinetoplastina</taxon>
        <taxon>Trypanosomatida</taxon>
        <taxon>Trypanosomatidae</taxon>
        <taxon>Trypanosoma</taxon>
    </lineage>
</organism>
<dbReference type="AlphaFoldDB" id="A0A1G4IFC7"/>
<reference evidence="1" key="1">
    <citation type="submission" date="2016-09" db="EMBL/GenBank/DDBJ databases">
        <authorList>
            <person name="Hebert L."/>
            <person name="Moumen B."/>
        </authorList>
    </citation>
    <scope>NUCLEOTIDE SEQUENCE [LARGE SCALE GENOMIC DNA]</scope>
    <source>
        <strain evidence="1">OVI</strain>
    </source>
</reference>
<protein>
    <submittedName>
        <fullName evidence="1">Uncharacterized protein</fullName>
    </submittedName>
</protein>
<name>A0A1G4IFC7_TRYEQ</name>
<gene>
    <name evidence="1" type="ORF">TEOVI_000238300</name>
</gene>
<dbReference type="RefSeq" id="XP_067081567.1">
    <property type="nucleotide sequence ID" value="XM_067225466.1"/>
</dbReference>
<dbReference type="GeneID" id="92376323"/>
<comment type="caution">
    <text evidence="1">The sequence shown here is derived from an EMBL/GenBank/DDBJ whole genome shotgun (WGS) entry which is preliminary data.</text>
</comment>
<dbReference type="EMBL" id="CZPT02001525">
    <property type="protein sequence ID" value="SCU70808.1"/>
    <property type="molecule type" value="Genomic_DNA"/>
</dbReference>
<dbReference type="VEuPathDB" id="TriTrypDB:TEOVI_000238300"/>
<keyword evidence="2" id="KW-1185">Reference proteome</keyword>